<evidence type="ECO:0000313" key="3">
    <source>
        <dbReference type="Proteomes" id="UP001189429"/>
    </source>
</evidence>
<comment type="caution">
    <text evidence="2">The sequence shown here is derived from an EMBL/GenBank/DDBJ whole genome shotgun (WGS) entry which is preliminary data.</text>
</comment>
<gene>
    <name evidence="2" type="ORF">PCOR1329_LOCUS83054</name>
</gene>
<evidence type="ECO:0000313" key="2">
    <source>
        <dbReference type="EMBL" id="CAK0908361.1"/>
    </source>
</evidence>
<keyword evidence="3" id="KW-1185">Reference proteome</keyword>
<reference evidence="2" key="1">
    <citation type="submission" date="2023-10" db="EMBL/GenBank/DDBJ databases">
        <authorList>
            <person name="Chen Y."/>
            <person name="Shah S."/>
            <person name="Dougan E. K."/>
            <person name="Thang M."/>
            <person name="Chan C."/>
        </authorList>
    </citation>
    <scope>NUCLEOTIDE SEQUENCE [LARGE SCALE GENOMIC DNA]</scope>
</reference>
<sequence>MLSERASRVYHASSVPPDFALWTNAAATRRIIMAVYCLVLGLPDTGRQYEGDVVRGCDLVYRALFAEIASILRQRRVPSTFVKSLQVLSSMLLDWLFPPSIFWRRSCKEVEQLFAVITVCRSLAWIRSHIRWTTARLTLQTLPKYCGKVLHSYRDFAAEQGYLAAERALSDLMELQRHAVFPVSAFVGHEACLYHWMSPALRYIGVARRDRVSRAGRSGVPLRWLEHLTFSNNRSLPGSGKLRYRLARREPLHHTMFMVVQASDVNSTLNREREALRQCRPTGNAMPCRSRRPRSDVARRRPPRSKRSGARVPVCRLLEEVGPAAGTPQHQPHANIVGTACSAAVSPEALGQCTYTEAYRRVIRQVADGTRVQGPLDIFSVQWLIMAVLWFGTRGVCPPWRLLERRFEDADVVLRLLPLAELIRRPRIRARARRCIGNRLRVLGLPGLTVHRLNVPAVLVPRTRRLIRNILWSSPSLSPARKRWWLQQTAVVPEPVAKWIDRVNAPRASRRADISEALGWSDDAWGRRAQGRRCRLVKTNWDIPVWESPGRYCRRAAETVRDWARDWRLNVPSLAAQCAHWERLFRNCRGTRCLEQERRARRADYDEFTEPLCNVQADHIVTKDDKQKRWCWHMPEPYYVATLVLYIVSSPHWSFTSLLPCTASLLVVDILALLIPGRLHRTFCVDRRAEWLPYMYTTLKSKCYDGGGRGRTCTRFQHSCARKIVSFAGWPARRAWRAVSRGLGHVLKHHGGSWEVWSLKDTAREVTEAYEQLSVRPGNLACVCARCRSPKPPVAGVVADAGQFFEVVKAESAVEAMKGVLDRAAASTGRNTIIVGPKGEGTYIAATGFACKGRQVWFSFSELLSTFTAAMKIRWCQVGDKVAQTSGAPIGGLCSKIAASAVLGEAERAWANDASVRTRAGFGIAGLDWHQLVACKRYVDDGIFISKVFCQECLASLPDHIYPIDFDLAGRGPKLDWLDMVINVNTCAIEWKPREAVLPPPCLVSPRWFRCLVLGRTARWRELGLSREATCSAAAALIWDLQHCGMSAWGFRHLFFSTRGPNQHFHLLVFRKGLVACKLF</sequence>
<feature type="compositionally biased region" description="Basic residues" evidence="1">
    <location>
        <begin position="300"/>
        <end position="309"/>
    </location>
</feature>
<organism evidence="2 3">
    <name type="scientific">Prorocentrum cordatum</name>
    <dbReference type="NCBI Taxonomy" id="2364126"/>
    <lineage>
        <taxon>Eukaryota</taxon>
        <taxon>Sar</taxon>
        <taxon>Alveolata</taxon>
        <taxon>Dinophyceae</taxon>
        <taxon>Prorocentrales</taxon>
        <taxon>Prorocentraceae</taxon>
        <taxon>Prorocentrum</taxon>
    </lineage>
</organism>
<evidence type="ECO:0000256" key="1">
    <source>
        <dbReference type="SAM" id="MobiDB-lite"/>
    </source>
</evidence>
<feature type="region of interest" description="Disordered" evidence="1">
    <location>
        <begin position="280"/>
        <end position="310"/>
    </location>
</feature>
<accession>A0ABN9Y6Y8</accession>
<name>A0ABN9Y6Y8_9DINO</name>
<dbReference type="Proteomes" id="UP001189429">
    <property type="component" value="Unassembled WGS sequence"/>
</dbReference>
<dbReference type="EMBL" id="CAUYUJ010021996">
    <property type="protein sequence ID" value="CAK0908361.1"/>
    <property type="molecule type" value="Genomic_DNA"/>
</dbReference>
<proteinExistence type="predicted"/>
<protein>
    <submittedName>
        <fullName evidence="2">Uncharacterized protein</fullName>
    </submittedName>
</protein>